<dbReference type="Pfam" id="PF13296">
    <property type="entry name" value="T6SS_Vgr"/>
    <property type="match status" value="1"/>
</dbReference>
<dbReference type="InterPro" id="IPR017847">
    <property type="entry name" value="T6SS_RhsGE_Vgr_subset"/>
</dbReference>
<dbReference type="Gene3D" id="2.40.50.230">
    <property type="entry name" value="Gp5 N-terminal domain"/>
    <property type="match status" value="1"/>
</dbReference>
<organism evidence="5 6">
    <name type="scientific">Paraburkholderia humisilvae</name>
    <dbReference type="NCBI Taxonomy" id="627669"/>
    <lineage>
        <taxon>Bacteria</taxon>
        <taxon>Pseudomonadati</taxon>
        <taxon>Pseudomonadota</taxon>
        <taxon>Betaproteobacteria</taxon>
        <taxon>Burkholderiales</taxon>
        <taxon>Burkholderiaceae</taxon>
        <taxon>Paraburkholderia</taxon>
    </lineage>
</organism>
<dbReference type="NCBIfam" id="TIGR03361">
    <property type="entry name" value="VI_Rhs_Vgr"/>
    <property type="match status" value="1"/>
</dbReference>
<protein>
    <recommendedName>
        <fullName evidence="7">Actin cross-linking toxin VgrG1</fullName>
    </recommendedName>
</protein>
<dbReference type="Pfam" id="PF10106">
    <property type="entry name" value="DUF2345"/>
    <property type="match status" value="1"/>
</dbReference>
<feature type="region of interest" description="Disordered" evidence="2">
    <location>
        <begin position="1"/>
        <end position="21"/>
    </location>
</feature>
<evidence type="ECO:0000259" key="3">
    <source>
        <dbReference type="Pfam" id="PF10106"/>
    </source>
</evidence>
<feature type="domain" description="Putative type VI secretion system Rhs element associated Vgr" evidence="4">
    <location>
        <begin position="489"/>
        <end position="590"/>
    </location>
</feature>
<evidence type="ECO:0000313" key="6">
    <source>
        <dbReference type="Proteomes" id="UP000494363"/>
    </source>
</evidence>
<dbReference type="Proteomes" id="UP000494363">
    <property type="component" value="Unassembled WGS sequence"/>
</dbReference>
<accession>A0A6J5EH38</accession>
<gene>
    <name evidence="5" type="ORF">LMG29542_05033</name>
</gene>
<dbReference type="Pfam" id="PF05954">
    <property type="entry name" value="Phage_GPD"/>
    <property type="match status" value="1"/>
</dbReference>
<dbReference type="SUPFAM" id="SSF69255">
    <property type="entry name" value="gp5 N-terminal domain-like"/>
    <property type="match status" value="1"/>
</dbReference>
<dbReference type="AlphaFoldDB" id="A0A6J5EH38"/>
<dbReference type="InterPro" id="IPR037026">
    <property type="entry name" value="Vgr_OB-fold_dom_sf"/>
</dbReference>
<feature type="domain" description="DUF2345" evidence="3">
    <location>
        <begin position="609"/>
        <end position="755"/>
    </location>
</feature>
<evidence type="ECO:0008006" key="7">
    <source>
        <dbReference type="Google" id="ProtNLM"/>
    </source>
</evidence>
<keyword evidence="1" id="KW-0175">Coiled coil</keyword>
<dbReference type="Gene3D" id="4.10.220.110">
    <property type="match status" value="1"/>
</dbReference>
<dbReference type="NCBIfam" id="TIGR01646">
    <property type="entry name" value="vgr_GE"/>
    <property type="match status" value="1"/>
</dbReference>
<evidence type="ECO:0000259" key="4">
    <source>
        <dbReference type="Pfam" id="PF13296"/>
    </source>
</evidence>
<dbReference type="Gene3D" id="3.55.50.10">
    <property type="entry name" value="Baseplate protein-like domains"/>
    <property type="match status" value="1"/>
</dbReference>
<evidence type="ECO:0000313" key="5">
    <source>
        <dbReference type="EMBL" id="CAB3765024.1"/>
    </source>
</evidence>
<proteinExistence type="predicted"/>
<keyword evidence="6" id="KW-1185">Reference proteome</keyword>
<dbReference type="SUPFAM" id="SSF69279">
    <property type="entry name" value="Phage tail proteins"/>
    <property type="match status" value="2"/>
</dbReference>
<dbReference type="InterPro" id="IPR006533">
    <property type="entry name" value="T6SS_Vgr_RhsGE"/>
</dbReference>
<dbReference type="Gene3D" id="2.30.110.50">
    <property type="match status" value="1"/>
</dbReference>
<evidence type="ECO:0000256" key="1">
    <source>
        <dbReference type="SAM" id="Coils"/>
    </source>
</evidence>
<evidence type="ECO:0000256" key="2">
    <source>
        <dbReference type="SAM" id="MobiDB-lite"/>
    </source>
</evidence>
<name>A0A6J5EH38_9BURK</name>
<dbReference type="RefSeq" id="WP_175229130.1">
    <property type="nucleotide sequence ID" value="NZ_CADIKH010000025.1"/>
</dbReference>
<dbReference type="InterPro" id="IPR028244">
    <property type="entry name" value="T6SS_Rhs_Vgr_dom"/>
</dbReference>
<dbReference type="InterPro" id="IPR018769">
    <property type="entry name" value="VgrG2_DUF2345"/>
</dbReference>
<feature type="coiled-coil region" evidence="1">
    <location>
        <begin position="590"/>
        <end position="617"/>
    </location>
</feature>
<dbReference type="EMBL" id="CADIKH010000025">
    <property type="protein sequence ID" value="CAB3765024.1"/>
    <property type="molecule type" value="Genomic_DNA"/>
</dbReference>
<reference evidence="5 6" key="1">
    <citation type="submission" date="2020-04" db="EMBL/GenBank/DDBJ databases">
        <authorList>
            <person name="De Canck E."/>
        </authorList>
    </citation>
    <scope>NUCLEOTIDE SEQUENCE [LARGE SCALE GENOMIC DNA]</scope>
    <source>
        <strain evidence="5 6">LMG 29542</strain>
    </source>
</reference>
<sequence length="782" mass="86762">MSPAPASPDALARTGDPHPQPYRIDIPQARSSAQAEVLSFDGERAIGEPTRYVIRFTHPRHDLSRSEYLNKPATFIIQPPPQWGEPEPARRVSGVTTAFALLDSSVDESRYEVVLESRMGLLRNNPKCRFFLGMNDPDIIAQILRENGFDRLLAEFEFTLYRTYRKREFVMQWHEDDLAFVTRLCRRSGIWYVCEEGRRCEKVRFGDDLTHYRRSPALTVAYRPHSGLESGGVESVDTLQMHTKTIPTRYTVRTFSAESELDRPVDGTYEIRDDATTAGEVYAWGAPYLSPQEAREEAQLRAEAARAAQIGYRGTCDMLDIAPGCVVKLSNRELPDAKHGLLVVRMTCSAARNRGYRVTFSAMPSDRLYRLPLLEHEWPRVQGVVTGRIASTGGCRDPYLDEQGRYIVDLHLDRDTRTPGLNSCPMRLAKPFAGAGQSGFHFGLVEGTVVTVAFMWGNPDLPYISQVLHTVQETDPIVAGSPWQTRNTIRTRSNNTIELEDREASEHIKIATEHGKTQLNLGYTVDRNGNTRGEGFELRTDMKGNVRGGGGLHMSADRQAGAIGEQTDMQQATLRFELTQAQAQALADVATEAKAEVTDVKAENRWLKEELEDLKQAVIALSAPHGIGMATDGRVMVSARGDASVATSSRFAVSAMKDIVLAAGKALSLFAQSLGIKLVAARGPVQIQAQTDELAMASQRDMHLRSTDGRVVIDADKEILLRCGHSYYRITPNAITHATPGDYIERAASWSRLDPDGKLTRDALPYTHDLSDLASHGSKFSG</sequence>